<accession>A0A0U5JGC6</accession>
<dbReference type="InterPro" id="IPR008841">
    <property type="entry name" value="Siphovirus-type_tail_N"/>
</dbReference>
<sequence>MSGKDLNIVGYQYNYPKLFIKPPNGDEIDAETITSGLHFLDDDSDPILTTTYTTDTGVDGSVYSTSQVGKNVINARFYLTYGDWYDYKMKKHEIAQFFMQKGLYRIRSDAEPGIVKFVRAGNFTIKNPEDRSHVVQFMIPFENPSGVKWSLPYSDDLMTYDQNLWQYGMNLPNGIDLKYHFVNEHHFKIWNASDITIDPAQRYGLKIIVTGQTGKFDMVNQTTGDEIVYVNSLQPSDQLVWDDMYCYRNGELCTDATNLAWMRLAPGWNDFKIYGYNKVDIRFRFRFVYLN</sequence>
<dbReference type="Pfam" id="PF05709">
    <property type="entry name" value="Sipho_tail"/>
    <property type="match status" value="1"/>
</dbReference>
<gene>
    <name evidence="2" type="ORF">LRLP16767_LRPG3B_00295</name>
</gene>
<dbReference type="AlphaFoldDB" id="A0A0U5JGC6"/>
<reference evidence="2" key="1">
    <citation type="submission" date="2015-10" db="EMBL/GenBank/DDBJ databases">
        <authorList>
            <person name="Gilbert D.G."/>
        </authorList>
    </citation>
    <scope>NUCLEOTIDE SEQUENCE</scope>
    <source>
        <strain evidence="2">Pg-3b</strain>
    </source>
</reference>
<protein>
    <submittedName>
        <fullName evidence="2">Phage tail fiber</fullName>
    </submittedName>
</protein>
<name>A0A0U5JGC6_LIMRT</name>
<dbReference type="RefSeq" id="WP_339111362.1">
    <property type="nucleotide sequence ID" value="NZ_LN887216.1"/>
</dbReference>
<organism evidence="2">
    <name type="scientific">Limosilactobacillus reuteri</name>
    <name type="common">Lactobacillus reuteri</name>
    <dbReference type="NCBI Taxonomy" id="1598"/>
    <lineage>
        <taxon>Bacteria</taxon>
        <taxon>Bacillati</taxon>
        <taxon>Bacillota</taxon>
        <taxon>Bacilli</taxon>
        <taxon>Lactobacillales</taxon>
        <taxon>Lactobacillaceae</taxon>
        <taxon>Limosilactobacillus</taxon>
    </lineage>
</organism>
<feature type="domain" description="Siphovirus-type tail component RIFT-related" evidence="1">
    <location>
        <begin position="32"/>
        <end position="142"/>
    </location>
</feature>
<evidence type="ECO:0000259" key="1">
    <source>
        <dbReference type="Pfam" id="PF05709"/>
    </source>
</evidence>
<evidence type="ECO:0000313" key="2">
    <source>
        <dbReference type="EMBL" id="CUR36503.1"/>
    </source>
</evidence>
<proteinExistence type="predicted"/>
<dbReference type="EMBL" id="LN887216">
    <property type="protein sequence ID" value="CUR36503.1"/>
    <property type="molecule type" value="Genomic_DNA"/>
</dbReference>
<dbReference type="Gene3D" id="2.40.30.200">
    <property type="match status" value="1"/>
</dbReference>